<keyword evidence="2" id="KW-0472">Membrane</keyword>
<organism evidence="3 4">
    <name type="scientific">Leeuwenhoekiella aequorea</name>
    <dbReference type="NCBI Taxonomy" id="283736"/>
    <lineage>
        <taxon>Bacteria</taxon>
        <taxon>Pseudomonadati</taxon>
        <taxon>Bacteroidota</taxon>
        <taxon>Flavobacteriia</taxon>
        <taxon>Flavobacteriales</taxon>
        <taxon>Flavobacteriaceae</taxon>
        <taxon>Leeuwenhoekiella</taxon>
    </lineage>
</organism>
<evidence type="ECO:0000313" key="3">
    <source>
        <dbReference type="EMBL" id="RXG22778.1"/>
    </source>
</evidence>
<comment type="caution">
    <text evidence="3">The sequence shown here is derived from an EMBL/GenBank/DDBJ whole genome shotgun (WGS) entry which is preliminary data.</text>
</comment>
<accession>A0A4Q0P8U4</accession>
<protein>
    <submittedName>
        <fullName evidence="3">Uncharacterized protein</fullName>
    </submittedName>
</protein>
<keyword evidence="2" id="KW-0812">Transmembrane</keyword>
<name>A0A4Q0P8U4_9FLAO</name>
<dbReference type="EMBL" id="QOVM01000003">
    <property type="protein sequence ID" value="RXG22778.1"/>
    <property type="molecule type" value="Genomic_DNA"/>
</dbReference>
<reference evidence="3 4" key="1">
    <citation type="submission" date="2018-07" db="EMBL/GenBank/DDBJ databases">
        <title>Leeuwenhoekiella genomics.</title>
        <authorList>
            <person name="Tahon G."/>
            <person name="Willems A."/>
        </authorList>
    </citation>
    <scope>NUCLEOTIDE SEQUENCE [LARGE SCALE GENOMIC DNA]</scope>
    <source>
        <strain evidence="3 4">LMG 22550</strain>
    </source>
</reference>
<keyword evidence="2" id="KW-1133">Transmembrane helix</keyword>
<keyword evidence="4" id="KW-1185">Reference proteome</keyword>
<evidence type="ECO:0000256" key="1">
    <source>
        <dbReference type="SAM" id="MobiDB-lite"/>
    </source>
</evidence>
<sequence>MEEYMTEIIIAVIGLLTVIVGGALISINKSKKRNQKTNQENITIKGKKNKVIGGDDNSKS</sequence>
<proteinExistence type="predicted"/>
<dbReference type="RefSeq" id="WP_128757736.1">
    <property type="nucleotide sequence ID" value="NZ_QOVM01000003.1"/>
</dbReference>
<evidence type="ECO:0000256" key="2">
    <source>
        <dbReference type="SAM" id="Phobius"/>
    </source>
</evidence>
<dbReference type="Proteomes" id="UP000289238">
    <property type="component" value="Unassembled WGS sequence"/>
</dbReference>
<evidence type="ECO:0000313" key="4">
    <source>
        <dbReference type="Proteomes" id="UP000289238"/>
    </source>
</evidence>
<feature type="region of interest" description="Disordered" evidence="1">
    <location>
        <begin position="35"/>
        <end position="60"/>
    </location>
</feature>
<feature type="transmembrane region" description="Helical" evidence="2">
    <location>
        <begin position="6"/>
        <end position="27"/>
    </location>
</feature>
<dbReference type="AlphaFoldDB" id="A0A4Q0P8U4"/>
<gene>
    <name evidence="3" type="ORF">DSM00_1881</name>
</gene>